<name>A0AAV4NT55_9ARAC</name>
<accession>A0AAV4NT55</accession>
<dbReference type="AlphaFoldDB" id="A0AAV4NT55"/>
<sequence>MSTRYRDKTVPPTLPALLVLILWRCLKREVLEAVVELSHILSELMRVIMHLELFYFRLLDQMNTHLNMQAERNYSTTERETYAVIQDIKKFLGLVQDVRMAGSSCGIRPSTFEIASDLKISNR</sequence>
<protein>
    <submittedName>
        <fullName evidence="1">Uncharacterized protein</fullName>
    </submittedName>
</protein>
<reference evidence="1 2" key="1">
    <citation type="submission" date="2021-06" db="EMBL/GenBank/DDBJ databases">
        <title>Caerostris darwini draft genome.</title>
        <authorList>
            <person name="Kono N."/>
            <person name="Arakawa K."/>
        </authorList>
    </citation>
    <scope>NUCLEOTIDE SEQUENCE [LARGE SCALE GENOMIC DNA]</scope>
</reference>
<evidence type="ECO:0000313" key="1">
    <source>
        <dbReference type="EMBL" id="GIX86789.1"/>
    </source>
</evidence>
<evidence type="ECO:0000313" key="2">
    <source>
        <dbReference type="Proteomes" id="UP001054837"/>
    </source>
</evidence>
<keyword evidence="2" id="KW-1185">Reference proteome</keyword>
<dbReference type="Proteomes" id="UP001054837">
    <property type="component" value="Unassembled WGS sequence"/>
</dbReference>
<comment type="caution">
    <text evidence="1">The sequence shown here is derived from an EMBL/GenBank/DDBJ whole genome shotgun (WGS) entry which is preliminary data.</text>
</comment>
<proteinExistence type="predicted"/>
<gene>
    <name evidence="1" type="ORF">CDAR_606111</name>
</gene>
<organism evidence="1 2">
    <name type="scientific">Caerostris darwini</name>
    <dbReference type="NCBI Taxonomy" id="1538125"/>
    <lineage>
        <taxon>Eukaryota</taxon>
        <taxon>Metazoa</taxon>
        <taxon>Ecdysozoa</taxon>
        <taxon>Arthropoda</taxon>
        <taxon>Chelicerata</taxon>
        <taxon>Arachnida</taxon>
        <taxon>Araneae</taxon>
        <taxon>Araneomorphae</taxon>
        <taxon>Entelegynae</taxon>
        <taxon>Araneoidea</taxon>
        <taxon>Araneidae</taxon>
        <taxon>Caerostris</taxon>
    </lineage>
</organism>
<dbReference type="EMBL" id="BPLQ01001923">
    <property type="protein sequence ID" value="GIX86789.1"/>
    <property type="molecule type" value="Genomic_DNA"/>
</dbReference>